<dbReference type="GO" id="GO:0005886">
    <property type="term" value="C:plasma membrane"/>
    <property type="evidence" value="ECO:0007669"/>
    <property type="project" value="UniProtKB-SubCell"/>
</dbReference>
<dbReference type="PANTHER" id="PTHR12677">
    <property type="entry name" value="GOLGI APPARATUS MEMBRANE PROTEIN TVP38-RELATED"/>
    <property type="match status" value="1"/>
</dbReference>
<dbReference type="PANTHER" id="PTHR12677:SF59">
    <property type="entry name" value="GOLGI APPARATUS MEMBRANE PROTEIN TVP38-RELATED"/>
    <property type="match status" value="1"/>
</dbReference>
<evidence type="ECO:0000313" key="9">
    <source>
        <dbReference type="Proteomes" id="UP000886800"/>
    </source>
</evidence>
<evidence type="ECO:0000256" key="1">
    <source>
        <dbReference type="ARBA" id="ARBA00004651"/>
    </source>
</evidence>
<keyword evidence="2 6" id="KW-1003">Cell membrane</keyword>
<feature type="transmembrane region" description="Helical" evidence="6">
    <location>
        <begin position="14"/>
        <end position="36"/>
    </location>
</feature>
<feature type="domain" description="VTT" evidence="7">
    <location>
        <begin position="76"/>
        <end position="194"/>
    </location>
</feature>
<dbReference type="EMBL" id="DXES01000187">
    <property type="protein sequence ID" value="HIX66351.1"/>
    <property type="molecule type" value="Genomic_DNA"/>
</dbReference>
<evidence type="ECO:0000256" key="5">
    <source>
        <dbReference type="ARBA" id="ARBA00023136"/>
    </source>
</evidence>
<dbReference type="AlphaFoldDB" id="A0A9D1WSN2"/>
<evidence type="ECO:0000256" key="2">
    <source>
        <dbReference type="ARBA" id="ARBA00022475"/>
    </source>
</evidence>
<evidence type="ECO:0000256" key="6">
    <source>
        <dbReference type="RuleBase" id="RU366058"/>
    </source>
</evidence>
<dbReference type="InterPro" id="IPR015414">
    <property type="entry name" value="TMEM64"/>
</dbReference>
<feature type="transmembrane region" description="Helical" evidence="6">
    <location>
        <begin position="83"/>
        <end position="113"/>
    </location>
</feature>
<dbReference type="InterPro" id="IPR032816">
    <property type="entry name" value="VTT_dom"/>
</dbReference>
<dbReference type="Proteomes" id="UP000886800">
    <property type="component" value="Unassembled WGS sequence"/>
</dbReference>
<evidence type="ECO:0000313" key="8">
    <source>
        <dbReference type="EMBL" id="HIX66351.1"/>
    </source>
</evidence>
<evidence type="ECO:0000256" key="3">
    <source>
        <dbReference type="ARBA" id="ARBA00022692"/>
    </source>
</evidence>
<keyword evidence="3 6" id="KW-0812">Transmembrane</keyword>
<protein>
    <recommendedName>
        <fullName evidence="6">TVP38/TMEM64 family membrane protein</fullName>
    </recommendedName>
</protein>
<gene>
    <name evidence="8" type="ORF">H9736_08900</name>
</gene>
<keyword evidence="5 6" id="KW-0472">Membrane</keyword>
<feature type="transmembrane region" description="Helical" evidence="6">
    <location>
        <begin position="174"/>
        <end position="195"/>
    </location>
</feature>
<name>A0A9D1WSN2_9FIRM</name>
<dbReference type="Pfam" id="PF09335">
    <property type="entry name" value="VTT_dom"/>
    <property type="match status" value="1"/>
</dbReference>
<organism evidence="8 9">
    <name type="scientific">Candidatus Anaerotruncus excrementipullorum</name>
    <dbReference type="NCBI Taxonomy" id="2838465"/>
    <lineage>
        <taxon>Bacteria</taxon>
        <taxon>Bacillati</taxon>
        <taxon>Bacillota</taxon>
        <taxon>Clostridia</taxon>
        <taxon>Eubacteriales</taxon>
        <taxon>Oscillospiraceae</taxon>
        <taxon>Anaerotruncus</taxon>
    </lineage>
</organism>
<reference evidence="8" key="1">
    <citation type="journal article" date="2021" name="PeerJ">
        <title>Extensive microbial diversity within the chicken gut microbiome revealed by metagenomics and culture.</title>
        <authorList>
            <person name="Gilroy R."/>
            <person name="Ravi A."/>
            <person name="Getino M."/>
            <person name="Pursley I."/>
            <person name="Horton D.L."/>
            <person name="Alikhan N.F."/>
            <person name="Baker D."/>
            <person name="Gharbi K."/>
            <person name="Hall N."/>
            <person name="Watson M."/>
            <person name="Adriaenssens E.M."/>
            <person name="Foster-Nyarko E."/>
            <person name="Jarju S."/>
            <person name="Secka A."/>
            <person name="Antonio M."/>
            <person name="Oren A."/>
            <person name="Chaudhuri R.R."/>
            <person name="La Ragione R."/>
            <person name="Hildebrand F."/>
            <person name="Pallen M.J."/>
        </authorList>
    </citation>
    <scope>NUCLEOTIDE SEQUENCE</scope>
    <source>
        <strain evidence="8">CHK188-5543</strain>
    </source>
</reference>
<evidence type="ECO:0000256" key="4">
    <source>
        <dbReference type="ARBA" id="ARBA00022989"/>
    </source>
</evidence>
<proteinExistence type="inferred from homology"/>
<reference evidence="8" key="2">
    <citation type="submission" date="2021-04" db="EMBL/GenBank/DDBJ databases">
        <authorList>
            <person name="Gilroy R."/>
        </authorList>
    </citation>
    <scope>NUCLEOTIDE SEQUENCE</scope>
    <source>
        <strain evidence="8">CHK188-5543</strain>
    </source>
</reference>
<comment type="subcellular location">
    <subcellularLocation>
        <location evidence="1 6">Cell membrane</location>
        <topology evidence="1 6">Multi-pass membrane protein</topology>
    </subcellularLocation>
</comment>
<keyword evidence="4 6" id="KW-1133">Transmembrane helix</keyword>
<sequence>MGKLGFRQKIPRPVVVLCLFLAVLVGVLTVVFFPFFSRLRDPAFQLEVEAWISSVGFAGWLVLLGLQILQVIVAFIPGGPVELIAGVLFGVVGGTAVCLVGSVIASSVIFFTVRRVGASFVERLFGKEQVLQFDFFHDNRRMETVTFLLFLIPGLPKDMLTYLAGISRIRAGRFLVISTLGRFPAIVTTATMGSTMSQGNWIATLLIFLFTAAVGLVGIRYKDRLLDRMRAHHAKETGKGNKNGTQS</sequence>
<feature type="transmembrane region" description="Helical" evidence="6">
    <location>
        <begin position="57"/>
        <end position="77"/>
    </location>
</feature>
<evidence type="ECO:0000259" key="7">
    <source>
        <dbReference type="Pfam" id="PF09335"/>
    </source>
</evidence>
<feature type="transmembrane region" description="Helical" evidence="6">
    <location>
        <begin position="201"/>
        <end position="221"/>
    </location>
</feature>
<comment type="similarity">
    <text evidence="6">Belongs to the TVP38/TMEM64 family.</text>
</comment>
<accession>A0A9D1WSN2</accession>
<comment type="caution">
    <text evidence="8">The sequence shown here is derived from an EMBL/GenBank/DDBJ whole genome shotgun (WGS) entry which is preliminary data.</text>
</comment>